<name>A0A7M7T4U5_STRPU</name>
<dbReference type="InterPro" id="IPR030386">
    <property type="entry name" value="G_GB1_RHD3_dom"/>
</dbReference>
<dbReference type="Pfam" id="PF02263">
    <property type="entry name" value="GBP"/>
    <property type="match status" value="1"/>
</dbReference>
<feature type="compositionally biased region" description="Basic and acidic residues" evidence="5">
    <location>
        <begin position="41"/>
        <end position="61"/>
    </location>
</feature>
<evidence type="ECO:0000256" key="1">
    <source>
        <dbReference type="ARBA" id="ARBA00022741"/>
    </source>
</evidence>
<dbReference type="InParanoid" id="A0A7M7T4U5"/>
<keyword evidence="2" id="KW-0378">Hydrolase</keyword>
<dbReference type="GeneID" id="100888488"/>
<dbReference type="SUPFAM" id="SSF48340">
    <property type="entry name" value="Interferon-induced guanylate-binding protein 1 (GBP1), C-terminal domain"/>
    <property type="match status" value="1"/>
</dbReference>
<accession>A0A7M7T4U5</accession>
<organism evidence="7 8">
    <name type="scientific">Strongylocentrotus purpuratus</name>
    <name type="common">Purple sea urchin</name>
    <dbReference type="NCBI Taxonomy" id="7668"/>
    <lineage>
        <taxon>Eukaryota</taxon>
        <taxon>Metazoa</taxon>
        <taxon>Echinodermata</taxon>
        <taxon>Eleutherozoa</taxon>
        <taxon>Echinozoa</taxon>
        <taxon>Echinoidea</taxon>
        <taxon>Euechinoidea</taxon>
        <taxon>Echinacea</taxon>
        <taxon>Camarodonta</taxon>
        <taxon>Echinidea</taxon>
        <taxon>Strongylocentrotidae</taxon>
        <taxon>Strongylocentrotus</taxon>
    </lineage>
</organism>
<evidence type="ECO:0000259" key="6">
    <source>
        <dbReference type="PROSITE" id="PS51715"/>
    </source>
</evidence>
<dbReference type="InterPro" id="IPR036543">
    <property type="entry name" value="Guanylate-bd_C_sf"/>
</dbReference>
<evidence type="ECO:0000313" key="8">
    <source>
        <dbReference type="Proteomes" id="UP000007110"/>
    </source>
</evidence>
<evidence type="ECO:0000256" key="4">
    <source>
        <dbReference type="PROSITE-ProRule" id="PRU01052"/>
    </source>
</evidence>
<evidence type="ECO:0000256" key="3">
    <source>
        <dbReference type="ARBA" id="ARBA00023134"/>
    </source>
</evidence>
<dbReference type="Proteomes" id="UP000007110">
    <property type="component" value="Unassembled WGS sequence"/>
</dbReference>
<evidence type="ECO:0000256" key="5">
    <source>
        <dbReference type="SAM" id="MobiDB-lite"/>
    </source>
</evidence>
<dbReference type="SUPFAM" id="SSF52540">
    <property type="entry name" value="P-loop containing nucleoside triphosphate hydrolases"/>
    <property type="match status" value="1"/>
</dbReference>
<dbReference type="OrthoDB" id="2135133at2759"/>
<evidence type="ECO:0000313" key="7">
    <source>
        <dbReference type="EnsemblMetazoa" id="XP_030853992"/>
    </source>
</evidence>
<dbReference type="FunFam" id="3.40.50.300:FF:005435">
    <property type="entry name" value="Predicted protein"/>
    <property type="match status" value="1"/>
</dbReference>
<dbReference type="PROSITE" id="PS51715">
    <property type="entry name" value="G_GB1_RHD3"/>
    <property type="match status" value="1"/>
</dbReference>
<dbReference type="PANTHER" id="PTHR10751">
    <property type="entry name" value="GUANYLATE BINDING PROTEIN"/>
    <property type="match status" value="1"/>
</dbReference>
<dbReference type="InterPro" id="IPR015894">
    <property type="entry name" value="Guanylate-bd_N"/>
</dbReference>
<dbReference type="OMA" id="QMSKAKW"/>
<keyword evidence="8" id="KW-1185">Reference proteome</keyword>
<evidence type="ECO:0000256" key="2">
    <source>
        <dbReference type="ARBA" id="ARBA00022801"/>
    </source>
</evidence>
<protein>
    <recommendedName>
        <fullName evidence="6">GB1/RHD3-type G domain-containing protein</fullName>
    </recommendedName>
</protein>
<proteinExistence type="inferred from homology"/>
<sequence length="812" mass="92498">MFLNPAYLIICYICIHRGASEQVQSVHDVKQTLPLPSQDHGFPKSSEREKQINETTRDPPERPLQLVRPDATHKKLELVQENIQYLLKMDQAVAVVAVVGKYHSGKSFLLNQLMGKQTQLGFRVGPYLRPETMGIWMWGKPTRMTLSSGQDVAVIFLDTEGFAANNVSETYDAKVFAVSALLSSYLIYNSVKVIDQADLDYLELLARRTQLFALRSQLSRAKWAQDFNHDLLSFPPLLWVVQDFVQSLDSDDTASDPKKWLHHMMQSMAWEGEDHPISLMDVFQSVDCRTLFFPATTKEILQDLSKAKESDLTIDYRQERDELIKGLKAGLVPKEKNGKLLGGPEMASLLNVLVTAANEGSLSQIPSRWSSFIQSLEQSAVEDCLKFYEADMSILLGIHDNGPINTEELKAWQDQALGKSLKLLHQVLFGLHGILDGASNSLEEQLRTRAEQVQDLNDKKIRLACSEIQHRCELEVEAALSQLELPMRSQDFTQTFHSIRNQASHSFENQLARFNTSNHFRDHLSKLHNSLQKMKDSSTLKNTRALENVLLVAREKALGLYRETTINPDPEPLTPKELDRQNKLGEEKAVELFINEASLAVDEPGYKLHSAALKSEMKDEEEKCRMKNENLLKAACHRKILEVMEHIKESTDSNHVVLPLNETDLTDRLTTALDRAKAMYQDAMHDFISSQVYHSGVMELDRRLQALCAQRRQDNVEAYSREVEAPLKVAKQVSLLSVDNYETVFSTTRFIRKVCLLNLNEGKPKNWPSDLKASIIDLFIQSDPDLQRVIRSRQGFWSSLIGFFQWIMSLFR</sequence>
<dbReference type="GO" id="GO:0003924">
    <property type="term" value="F:GTPase activity"/>
    <property type="evidence" value="ECO:0000318"/>
    <property type="project" value="GO_Central"/>
</dbReference>
<dbReference type="GO" id="GO:0005525">
    <property type="term" value="F:GTP binding"/>
    <property type="evidence" value="ECO:0000318"/>
    <property type="project" value="GO_Central"/>
</dbReference>
<reference evidence="7" key="2">
    <citation type="submission" date="2021-01" db="UniProtKB">
        <authorList>
            <consortium name="EnsemblMetazoa"/>
        </authorList>
    </citation>
    <scope>IDENTIFICATION</scope>
</reference>
<dbReference type="Gene3D" id="3.40.50.300">
    <property type="entry name" value="P-loop containing nucleotide triphosphate hydrolases"/>
    <property type="match status" value="1"/>
</dbReference>
<dbReference type="RefSeq" id="XP_030853992.1">
    <property type="nucleotide sequence ID" value="XM_030998132.1"/>
</dbReference>
<keyword evidence="1" id="KW-0547">Nucleotide-binding</keyword>
<dbReference type="KEGG" id="spu:100888488"/>
<dbReference type="AlphaFoldDB" id="A0A7M7T4U5"/>
<dbReference type="InterPro" id="IPR027417">
    <property type="entry name" value="P-loop_NTPase"/>
</dbReference>
<reference evidence="8" key="1">
    <citation type="submission" date="2015-02" db="EMBL/GenBank/DDBJ databases">
        <title>Genome sequencing for Strongylocentrotus purpuratus.</title>
        <authorList>
            <person name="Murali S."/>
            <person name="Liu Y."/>
            <person name="Vee V."/>
            <person name="English A."/>
            <person name="Wang M."/>
            <person name="Skinner E."/>
            <person name="Han Y."/>
            <person name="Muzny D.M."/>
            <person name="Worley K.C."/>
            <person name="Gibbs R.A."/>
        </authorList>
    </citation>
    <scope>NUCLEOTIDE SEQUENCE</scope>
</reference>
<feature type="domain" description="GB1/RHD3-type G" evidence="6">
    <location>
        <begin position="90"/>
        <end position="204"/>
    </location>
</feature>
<dbReference type="EnsemblMetazoa" id="XM_030998132">
    <property type="protein sequence ID" value="XP_030853992"/>
    <property type="gene ID" value="LOC100888488"/>
</dbReference>
<comment type="similarity">
    <text evidence="4">Belongs to the TRAFAC class dynamin-like GTPase superfamily. GB1/RHD3 GTPase family.</text>
</comment>
<keyword evidence="3" id="KW-0342">GTP-binding</keyword>
<dbReference type="FunCoup" id="A0A7M7T4U5">
    <property type="interactions" value="149"/>
</dbReference>
<feature type="region of interest" description="Disordered" evidence="5">
    <location>
        <begin position="33"/>
        <end position="62"/>
    </location>
</feature>